<keyword evidence="2" id="KW-1133">Transmembrane helix</keyword>
<protein>
    <recommendedName>
        <fullName evidence="3">Tubby C-terminal domain-containing protein</fullName>
    </recommendedName>
</protein>
<proteinExistence type="inferred from homology"/>
<evidence type="ECO:0000259" key="3">
    <source>
        <dbReference type="Pfam" id="PF01167"/>
    </source>
</evidence>
<dbReference type="EMBL" id="OVEO01000014">
    <property type="protein sequence ID" value="SPR00582.1"/>
    <property type="molecule type" value="Genomic_DNA"/>
</dbReference>
<feature type="domain" description="Tubby C-terminal" evidence="3">
    <location>
        <begin position="255"/>
        <end position="424"/>
    </location>
</feature>
<dbReference type="Pfam" id="PF01167">
    <property type="entry name" value="Tub"/>
    <property type="match status" value="1"/>
</dbReference>
<evidence type="ECO:0000313" key="5">
    <source>
        <dbReference type="Proteomes" id="UP000290189"/>
    </source>
</evidence>
<evidence type="ECO:0000256" key="1">
    <source>
        <dbReference type="ARBA" id="ARBA00007129"/>
    </source>
</evidence>
<keyword evidence="2" id="KW-0472">Membrane</keyword>
<dbReference type="PANTHER" id="PTHR16517">
    <property type="entry name" value="TUBBY-RELATED"/>
    <property type="match status" value="1"/>
</dbReference>
<dbReference type="PRINTS" id="PR01573">
    <property type="entry name" value="SUPERTUBBY"/>
</dbReference>
<name>A0A3P3YK54_PLABS</name>
<gene>
    <name evidence="4" type="ORF">PLBR_LOCUS7797</name>
</gene>
<keyword evidence="4" id="KW-0496">Mitochondrion</keyword>
<dbReference type="InterPro" id="IPR000007">
    <property type="entry name" value="Tubby_C"/>
</dbReference>
<keyword evidence="2" id="KW-0812">Transmembrane</keyword>
<dbReference type="Gene3D" id="3.20.90.10">
    <property type="entry name" value="Tubby Protein, Chain A"/>
    <property type="match status" value="1"/>
</dbReference>
<dbReference type="SUPFAM" id="SSF54518">
    <property type="entry name" value="Tubby C-terminal domain-like"/>
    <property type="match status" value="1"/>
</dbReference>
<evidence type="ECO:0000256" key="2">
    <source>
        <dbReference type="SAM" id="Phobius"/>
    </source>
</evidence>
<reference evidence="4 5" key="1">
    <citation type="submission" date="2018-03" db="EMBL/GenBank/DDBJ databases">
        <authorList>
            <person name="Fogelqvist J."/>
        </authorList>
    </citation>
    <scope>NUCLEOTIDE SEQUENCE [LARGE SCALE GENOMIC DNA]</scope>
</reference>
<dbReference type="PANTHER" id="PTHR16517:SF7">
    <property type="entry name" value="PROTEIN KING TUBBY"/>
    <property type="match status" value="1"/>
</dbReference>
<geneLocation type="mitochondrion" evidence="4"/>
<evidence type="ECO:0000313" key="4">
    <source>
        <dbReference type="EMBL" id="SPR00582.1"/>
    </source>
</evidence>
<sequence>MASGEPVYYRFLVRKGEQERHDEGCPTVINLRTRRRRAQPGKALSSVSGISDTCVQMATFSRAARIAIRDNVLRDMPGIPRGTFDVFVPSHRAFFVFLSIASHLDRCHCFKVDHDADALPALITSRLLGLDALFAEYRKAVIDRLSRSTIMQVGHYASLWNDVDLLEHCYRWLALHYVERGDTNSIIATGDALKQGAFSIPYSSILLAGTRSHARTVLLTQKQKERFFGRVERSPDRLSYTLSQNDYPLLVATYSTTTSELVFSAGTEGCERHGASYAGSLVGNLSGTMFTLYDDGVRVAGEEVPVPVHRRVELCVISYQTNMMGAEPRQFTIDLDRTLNERTRRPECHIVNKPPVWNHAIGGHCLDFGQYVKAASKKNFQMIRTHTPDSILLQFGKLSKGAYHIDFAAPFSVMTAFALAVSSLCHKRLVQ</sequence>
<dbReference type="Proteomes" id="UP000290189">
    <property type="component" value="Unassembled WGS sequence"/>
</dbReference>
<dbReference type="InterPro" id="IPR025659">
    <property type="entry name" value="Tubby-like_C"/>
</dbReference>
<accession>A0A3P3YK54</accession>
<organism evidence="4 5">
    <name type="scientific">Plasmodiophora brassicae</name>
    <name type="common">Clubroot disease agent</name>
    <dbReference type="NCBI Taxonomy" id="37360"/>
    <lineage>
        <taxon>Eukaryota</taxon>
        <taxon>Sar</taxon>
        <taxon>Rhizaria</taxon>
        <taxon>Endomyxa</taxon>
        <taxon>Phytomyxea</taxon>
        <taxon>Plasmodiophorida</taxon>
        <taxon>Plasmodiophoridae</taxon>
        <taxon>Plasmodiophora</taxon>
    </lineage>
</organism>
<dbReference type="AlphaFoldDB" id="A0A3P3YK54"/>
<feature type="transmembrane region" description="Helical" evidence="2">
    <location>
        <begin position="407"/>
        <end position="425"/>
    </location>
</feature>
<comment type="similarity">
    <text evidence="1">Belongs to the TUB family.</text>
</comment>